<dbReference type="Proteomes" id="UP001341840">
    <property type="component" value="Unassembled WGS sequence"/>
</dbReference>
<organism evidence="1 2">
    <name type="scientific">Stylosanthes scabra</name>
    <dbReference type="NCBI Taxonomy" id="79078"/>
    <lineage>
        <taxon>Eukaryota</taxon>
        <taxon>Viridiplantae</taxon>
        <taxon>Streptophyta</taxon>
        <taxon>Embryophyta</taxon>
        <taxon>Tracheophyta</taxon>
        <taxon>Spermatophyta</taxon>
        <taxon>Magnoliopsida</taxon>
        <taxon>eudicotyledons</taxon>
        <taxon>Gunneridae</taxon>
        <taxon>Pentapetalae</taxon>
        <taxon>rosids</taxon>
        <taxon>fabids</taxon>
        <taxon>Fabales</taxon>
        <taxon>Fabaceae</taxon>
        <taxon>Papilionoideae</taxon>
        <taxon>50 kb inversion clade</taxon>
        <taxon>dalbergioids sensu lato</taxon>
        <taxon>Dalbergieae</taxon>
        <taxon>Pterocarpus clade</taxon>
        <taxon>Stylosanthes</taxon>
    </lineage>
</organism>
<dbReference type="EMBL" id="JASCZI010121612">
    <property type="protein sequence ID" value="MED6162404.1"/>
    <property type="molecule type" value="Genomic_DNA"/>
</dbReference>
<keyword evidence="2" id="KW-1185">Reference proteome</keyword>
<protein>
    <submittedName>
        <fullName evidence="1">Uncharacterized protein</fullName>
    </submittedName>
</protein>
<name>A0ABU6UNC5_9FABA</name>
<accession>A0ABU6UNC5</accession>
<comment type="caution">
    <text evidence="1">The sequence shown here is derived from an EMBL/GenBank/DDBJ whole genome shotgun (WGS) entry which is preliminary data.</text>
</comment>
<gene>
    <name evidence="1" type="ORF">PIB30_070134</name>
</gene>
<proteinExistence type="predicted"/>
<evidence type="ECO:0000313" key="2">
    <source>
        <dbReference type="Proteomes" id="UP001341840"/>
    </source>
</evidence>
<evidence type="ECO:0000313" key="1">
    <source>
        <dbReference type="EMBL" id="MED6162404.1"/>
    </source>
</evidence>
<sequence length="100" mass="11596">MLSGCHDLRPFHRFRSDRRFPSLSLKELIQGGLYLLHIQVWGIHPLQRGILGYLVLPNVLVIEWNVHHLRFGGSTFRLPTRFQSLVPTDGANVKHRCTEQ</sequence>
<reference evidence="1 2" key="1">
    <citation type="journal article" date="2023" name="Plants (Basel)">
        <title>Bridging the Gap: Combining Genomics and Transcriptomics Approaches to Understand Stylosanthes scabra, an Orphan Legume from the Brazilian Caatinga.</title>
        <authorList>
            <person name="Ferreira-Neto J.R.C."/>
            <person name="da Silva M.D."/>
            <person name="Binneck E."/>
            <person name="de Melo N.F."/>
            <person name="da Silva R.H."/>
            <person name="de Melo A.L.T.M."/>
            <person name="Pandolfi V."/>
            <person name="Bustamante F.O."/>
            <person name="Brasileiro-Vidal A.C."/>
            <person name="Benko-Iseppon A.M."/>
        </authorList>
    </citation>
    <scope>NUCLEOTIDE SEQUENCE [LARGE SCALE GENOMIC DNA]</scope>
    <source>
        <tissue evidence="1">Leaves</tissue>
    </source>
</reference>